<feature type="repeat" description="TPR" evidence="3">
    <location>
        <begin position="156"/>
        <end position="189"/>
    </location>
</feature>
<dbReference type="SMART" id="SM00028">
    <property type="entry name" value="TPR"/>
    <property type="match status" value="2"/>
</dbReference>
<dbReference type="InParanoid" id="D2W100"/>
<dbReference type="Pfam" id="PF13432">
    <property type="entry name" value="TPR_16"/>
    <property type="match status" value="1"/>
</dbReference>
<keyword evidence="2 3" id="KW-0802">TPR repeat</keyword>
<dbReference type="VEuPathDB" id="AmoebaDB:NAEGRDRAFT_75039"/>
<evidence type="ECO:0000313" key="4">
    <source>
        <dbReference type="EMBL" id="EFC37270.1"/>
    </source>
</evidence>
<name>D2W100_NAEGR</name>
<dbReference type="SUPFAM" id="SSF48452">
    <property type="entry name" value="TPR-like"/>
    <property type="match status" value="1"/>
</dbReference>
<evidence type="ECO:0000256" key="2">
    <source>
        <dbReference type="ARBA" id="ARBA00022803"/>
    </source>
</evidence>
<dbReference type="PROSITE" id="PS50005">
    <property type="entry name" value="TPR"/>
    <property type="match status" value="1"/>
</dbReference>
<dbReference type="AlphaFoldDB" id="D2W100"/>
<accession>D2W100</accession>
<gene>
    <name evidence="4" type="ORF">NAEGRDRAFT_75039</name>
</gene>
<evidence type="ECO:0000256" key="1">
    <source>
        <dbReference type="ARBA" id="ARBA00022737"/>
    </source>
</evidence>
<reference evidence="4 5" key="1">
    <citation type="journal article" date="2010" name="Cell">
        <title>The genome of Naegleria gruberi illuminates early eukaryotic versatility.</title>
        <authorList>
            <person name="Fritz-Laylin L.K."/>
            <person name="Prochnik S.E."/>
            <person name="Ginger M.L."/>
            <person name="Dacks J.B."/>
            <person name="Carpenter M.L."/>
            <person name="Field M.C."/>
            <person name="Kuo A."/>
            <person name="Paredez A."/>
            <person name="Chapman J."/>
            <person name="Pham J."/>
            <person name="Shu S."/>
            <person name="Neupane R."/>
            <person name="Cipriano M."/>
            <person name="Mancuso J."/>
            <person name="Tu H."/>
            <person name="Salamov A."/>
            <person name="Lindquist E."/>
            <person name="Shapiro H."/>
            <person name="Lucas S."/>
            <person name="Grigoriev I.V."/>
            <person name="Cande W.Z."/>
            <person name="Fulton C."/>
            <person name="Rokhsar D.S."/>
            <person name="Dawson S.C."/>
        </authorList>
    </citation>
    <scope>NUCLEOTIDE SEQUENCE [LARGE SCALE GENOMIC DNA]</scope>
    <source>
        <strain evidence="4 5">NEG-M</strain>
    </source>
</reference>
<organism evidence="5">
    <name type="scientific">Naegleria gruberi</name>
    <name type="common">Amoeba</name>
    <dbReference type="NCBI Taxonomy" id="5762"/>
    <lineage>
        <taxon>Eukaryota</taxon>
        <taxon>Discoba</taxon>
        <taxon>Heterolobosea</taxon>
        <taxon>Tetramitia</taxon>
        <taxon>Eutetramitia</taxon>
        <taxon>Vahlkampfiidae</taxon>
        <taxon>Naegleria</taxon>
    </lineage>
</organism>
<dbReference type="GeneID" id="8856986"/>
<dbReference type="PANTHER" id="PTHR44858">
    <property type="entry name" value="TETRATRICOPEPTIDE REPEAT PROTEIN 6"/>
    <property type="match status" value="1"/>
</dbReference>
<dbReference type="PANTHER" id="PTHR44858:SF1">
    <property type="entry name" value="UDP-N-ACETYLGLUCOSAMINE--PEPTIDE N-ACETYLGLUCOSAMINYLTRANSFERASE SPINDLY-RELATED"/>
    <property type="match status" value="1"/>
</dbReference>
<keyword evidence="5" id="KW-1185">Reference proteome</keyword>
<dbReference type="InterPro" id="IPR019734">
    <property type="entry name" value="TPR_rpt"/>
</dbReference>
<sequence length="327" mass="38159">MQKHCSSAVTPRIKDFIGSFIINKNNNRTLIGQQQPEGKSSSSSSFTFNQYRRYGQKVDGLLSDIHEKVFSNQHLYTTKIFHVAVDGYNQKKYKEATEFFTKVIEKGKEVIAISKKPPTKEFTIDKQILWSFIYRGVITNSYQDLQKAKEINPFHPEVFYRRGNLFYFDSNYSSAIKDYSKAIANHPDFYECYFNRGLCYYQLKRLDRCIKDLETYLKHVPNDPNTLKLLGISYYYEYVLYDSRRELLVKSVEALTSYINYRKQNSLPLTKEDYLIRGSSLRELKQLDLAQQDFQAGSNSSIKSLLPPIIITPVDCFTQERVALDTL</sequence>
<dbReference type="InterPro" id="IPR011990">
    <property type="entry name" value="TPR-like_helical_dom_sf"/>
</dbReference>
<protein>
    <submittedName>
        <fullName evidence="4">Predicted protein</fullName>
    </submittedName>
</protein>
<dbReference type="RefSeq" id="XP_002670014.1">
    <property type="nucleotide sequence ID" value="XM_002669968.1"/>
</dbReference>
<keyword evidence="1" id="KW-0677">Repeat</keyword>
<dbReference type="InterPro" id="IPR050498">
    <property type="entry name" value="Ycf3"/>
</dbReference>
<dbReference type="Proteomes" id="UP000006671">
    <property type="component" value="Unassembled WGS sequence"/>
</dbReference>
<evidence type="ECO:0000313" key="5">
    <source>
        <dbReference type="Proteomes" id="UP000006671"/>
    </source>
</evidence>
<dbReference type="KEGG" id="ngr:NAEGRDRAFT_75039"/>
<dbReference type="STRING" id="5762.D2W100"/>
<dbReference type="EMBL" id="GG738920">
    <property type="protein sequence ID" value="EFC37270.1"/>
    <property type="molecule type" value="Genomic_DNA"/>
</dbReference>
<dbReference type="Gene3D" id="1.25.40.10">
    <property type="entry name" value="Tetratricopeptide repeat domain"/>
    <property type="match status" value="1"/>
</dbReference>
<evidence type="ECO:0000256" key="3">
    <source>
        <dbReference type="PROSITE-ProRule" id="PRU00339"/>
    </source>
</evidence>
<dbReference type="OrthoDB" id="2423701at2759"/>
<proteinExistence type="predicted"/>